<feature type="region of interest" description="Disordered" evidence="1">
    <location>
        <begin position="156"/>
        <end position="179"/>
    </location>
</feature>
<sequence length="260" mass="28830">MNQGTTLLPSYYGVEWPSGYPQESGDVPTLEDLDNSFAAFVMGLGAIPPPHDGTAGQVINSNVPRSHLPIPVPTSAEGPHPRLPALEYASMHQSLIHFLSQSNSMPYSTPTSSRNSYSWCLQEDPGYSTPIQPHSQQIYSTGSPGFHTGNQMELPAPSTLDNHAAQGHSDHPSHTLSDHRSIPCGWRDDEGHECTMLVHPDDCKDHFADVHGIKRMAWYAKIICHWCPSEKEVSRKYFLRHMKEVHLGCSRSNNRSTVLP</sequence>
<feature type="compositionally biased region" description="Basic and acidic residues" evidence="1">
    <location>
        <begin position="168"/>
        <end position="179"/>
    </location>
</feature>
<gene>
    <name evidence="2" type="ORF">PISMIDRAFT_8692</name>
</gene>
<dbReference type="EMBL" id="KN833699">
    <property type="protein sequence ID" value="KIK26927.1"/>
    <property type="molecule type" value="Genomic_DNA"/>
</dbReference>
<evidence type="ECO:0000313" key="3">
    <source>
        <dbReference type="Proteomes" id="UP000054018"/>
    </source>
</evidence>
<dbReference type="AlphaFoldDB" id="A0A0C9ZXM4"/>
<reference evidence="3" key="2">
    <citation type="submission" date="2015-01" db="EMBL/GenBank/DDBJ databases">
        <title>Evolutionary Origins and Diversification of the Mycorrhizal Mutualists.</title>
        <authorList>
            <consortium name="DOE Joint Genome Institute"/>
            <consortium name="Mycorrhizal Genomics Consortium"/>
            <person name="Kohler A."/>
            <person name="Kuo A."/>
            <person name="Nagy L.G."/>
            <person name="Floudas D."/>
            <person name="Copeland A."/>
            <person name="Barry K.W."/>
            <person name="Cichocki N."/>
            <person name="Veneault-Fourrey C."/>
            <person name="LaButti K."/>
            <person name="Lindquist E.A."/>
            <person name="Lipzen A."/>
            <person name="Lundell T."/>
            <person name="Morin E."/>
            <person name="Murat C."/>
            <person name="Riley R."/>
            <person name="Ohm R."/>
            <person name="Sun H."/>
            <person name="Tunlid A."/>
            <person name="Henrissat B."/>
            <person name="Grigoriev I.V."/>
            <person name="Hibbett D.S."/>
            <person name="Martin F."/>
        </authorList>
    </citation>
    <scope>NUCLEOTIDE SEQUENCE [LARGE SCALE GENOMIC DNA]</scope>
    <source>
        <strain evidence="3">441</strain>
    </source>
</reference>
<protein>
    <submittedName>
        <fullName evidence="2">Uncharacterized protein</fullName>
    </submittedName>
</protein>
<dbReference type="HOGENOM" id="CLU_1070045_0_0_1"/>
<reference evidence="2 3" key="1">
    <citation type="submission" date="2014-04" db="EMBL/GenBank/DDBJ databases">
        <authorList>
            <consortium name="DOE Joint Genome Institute"/>
            <person name="Kuo A."/>
            <person name="Kohler A."/>
            <person name="Costa M.D."/>
            <person name="Nagy L.G."/>
            <person name="Floudas D."/>
            <person name="Copeland A."/>
            <person name="Barry K.W."/>
            <person name="Cichocki N."/>
            <person name="Veneault-Fourrey C."/>
            <person name="LaButti K."/>
            <person name="Lindquist E.A."/>
            <person name="Lipzen A."/>
            <person name="Lundell T."/>
            <person name="Morin E."/>
            <person name="Murat C."/>
            <person name="Sun H."/>
            <person name="Tunlid A."/>
            <person name="Henrissat B."/>
            <person name="Grigoriev I.V."/>
            <person name="Hibbett D.S."/>
            <person name="Martin F."/>
            <person name="Nordberg H.P."/>
            <person name="Cantor M.N."/>
            <person name="Hua S.X."/>
        </authorList>
    </citation>
    <scope>NUCLEOTIDE SEQUENCE [LARGE SCALE GENOMIC DNA]</scope>
    <source>
        <strain evidence="2 3">441</strain>
    </source>
</reference>
<name>A0A0C9ZXM4_9AGAM</name>
<proteinExistence type="predicted"/>
<dbReference type="Proteomes" id="UP000054018">
    <property type="component" value="Unassembled WGS sequence"/>
</dbReference>
<evidence type="ECO:0000313" key="2">
    <source>
        <dbReference type="EMBL" id="KIK26927.1"/>
    </source>
</evidence>
<organism evidence="2 3">
    <name type="scientific">Pisolithus microcarpus 441</name>
    <dbReference type="NCBI Taxonomy" id="765257"/>
    <lineage>
        <taxon>Eukaryota</taxon>
        <taxon>Fungi</taxon>
        <taxon>Dikarya</taxon>
        <taxon>Basidiomycota</taxon>
        <taxon>Agaricomycotina</taxon>
        <taxon>Agaricomycetes</taxon>
        <taxon>Agaricomycetidae</taxon>
        <taxon>Boletales</taxon>
        <taxon>Sclerodermatineae</taxon>
        <taxon>Pisolithaceae</taxon>
        <taxon>Pisolithus</taxon>
    </lineage>
</organism>
<evidence type="ECO:0000256" key="1">
    <source>
        <dbReference type="SAM" id="MobiDB-lite"/>
    </source>
</evidence>
<accession>A0A0C9ZXM4</accession>
<dbReference type="OrthoDB" id="2634206at2759"/>
<keyword evidence="3" id="KW-1185">Reference proteome</keyword>